<name>A0A2U1CP52_9BURK</name>
<dbReference type="CDD" id="cd06123">
    <property type="entry name" value="cupin_HAO"/>
    <property type="match status" value="1"/>
</dbReference>
<evidence type="ECO:0000313" key="8">
    <source>
        <dbReference type="EMBL" id="PVY67672.1"/>
    </source>
</evidence>
<evidence type="ECO:0000256" key="2">
    <source>
        <dbReference type="ARBA" id="ARBA00002752"/>
    </source>
</evidence>
<keyword evidence="6" id="KW-0560">Oxidoreductase</keyword>
<evidence type="ECO:0000313" key="9">
    <source>
        <dbReference type="Proteomes" id="UP000246145"/>
    </source>
</evidence>
<evidence type="ECO:0000256" key="4">
    <source>
        <dbReference type="ARBA" id="ARBA00022723"/>
    </source>
</evidence>
<dbReference type="Proteomes" id="UP000246145">
    <property type="component" value="Unassembled WGS sequence"/>
</dbReference>
<comment type="cofactor">
    <cofactor evidence="1">
        <name>Fe(2+)</name>
        <dbReference type="ChEBI" id="CHEBI:29033"/>
    </cofactor>
</comment>
<dbReference type="Pfam" id="PF06052">
    <property type="entry name" value="3-HAO"/>
    <property type="match status" value="1"/>
</dbReference>
<dbReference type="GO" id="GO:0000334">
    <property type="term" value="F:3-hydroxyanthranilate 3,4-dioxygenase activity"/>
    <property type="evidence" value="ECO:0007669"/>
    <property type="project" value="InterPro"/>
</dbReference>
<keyword evidence="9" id="KW-1185">Reference proteome</keyword>
<dbReference type="EMBL" id="QEKO01000001">
    <property type="protein sequence ID" value="PVY67672.1"/>
    <property type="molecule type" value="Genomic_DNA"/>
</dbReference>
<dbReference type="GO" id="GO:0019363">
    <property type="term" value="P:pyridine nucleotide biosynthetic process"/>
    <property type="evidence" value="ECO:0007669"/>
    <property type="project" value="UniProtKB-KW"/>
</dbReference>
<organism evidence="8 9">
    <name type="scientific">Pusillimonas noertemannii</name>
    <dbReference type="NCBI Taxonomy" id="305977"/>
    <lineage>
        <taxon>Bacteria</taxon>
        <taxon>Pseudomonadati</taxon>
        <taxon>Pseudomonadota</taxon>
        <taxon>Betaproteobacteria</taxon>
        <taxon>Burkholderiales</taxon>
        <taxon>Alcaligenaceae</taxon>
        <taxon>Pusillimonas</taxon>
    </lineage>
</organism>
<reference evidence="8 9" key="1">
    <citation type="submission" date="2018-04" db="EMBL/GenBank/DDBJ databases">
        <title>Genomic Encyclopedia of Type Strains, Phase IV (KMG-IV): sequencing the most valuable type-strain genomes for metagenomic binning, comparative biology and taxonomic classification.</title>
        <authorList>
            <person name="Goeker M."/>
        </authorList>
    </citation>
    <scope>NUCLEOTIDE SEQUENCE [LARGE SCALE GENOMIC DNA]</scope>
    <source>
        <strain evidence="8 9">DSM 10065</strain>
    </source>
</reference>
<keyword evidence="4" id="KW-0479">Metal-binding</keyword>
<dbReference type="Gene3D" id="2.60.120.10">
    <property type="entry name" value="Jelly Rolls"/>
    <property type="match status" value="1"/>
</dbReference>
<dbReference type="STRING" id="1231391.GCA_000308195_01687"/>
<evidence type="ECO:0000256" key="6">
    <source>
        <dbReference type="ARBA" id="ARBA00023002"/>
    </source>
</evidence>
<keyword evidence="3" id="KW-0662">Pyridine nucleotide biosynthesis</keyword>
<gene>
    <name evidence="8" type="ORF">C7440_0055</name>
</gene>
<dbReference type="PANTHER" id="PTHR15497:SF1">
    <property type="entry name" value="3-HYDROXYANTHRANILATE 3,4-DIOXYGENASE"/>
    <property type="match status" value="1"/>
</dbReference>
<protein>
    <submittedName>
        <fullName evidence="8">3-hydroxyanthranilate 3,4-dioxygenase</fullName>
    </submittedName>
</protein>
<dbReference type="RefSeq" id="WP_243410791.1">
    <property type="nucleotide sequence ID" value="NZ_JACCEX010000001.1"/>
</dbReference>
<dbReference type="InterPro" id="IPR010329">
    <property type="entry name" value="3hydroanth_dOase"/>
</dbReference>
<keyword evidence="5 8" id="KW-0223">Dioxygenase</keyword>
<evidence type="ECO:0000256" key="7">
    <source>
        <dbReference type="ARBA" id="ARBA00023004"/>
    </source>
</evidence>
<comment type="caution">
    <text evidence="8">The sequence shown here is derived from an EMBL/GenBank/DDBJ whole genome shotgun (WGS) entry which is preliminary data.</text>
</comment>
<dbReference type="SUPFAM" id="SSF51182">
    <property type="entry name" value="RmlC-like cupins"/>
    <property type="match status" value="1"/>
</dbReference>
<comment type="function">
    <text evidence="2">Catalyzes the oxidative ring opening of 3-hydroxyanthranilate to 2-amino-3-carboxymuconate semialdehyde, which spontaneously cyclizes to quinolinate.</text>
</comment>
<proteinExistence type="predicted"/>
<evidence type="ECO:0000256" key="1">
    <source>
        <dbReference type="ARBA" id="ARBA00001954"/>
    </source>
</evidence>
<evidence type="ECO:0000256" key="5">
    <source>
        <dbReference type="ARBA" id="ARBA00022964"/>
    </source>
</evidence>
<dbReference type="GO" id="GO:0005506">
    <property type="term" value="F:iron ion binding"/>
    <property type="evidence" value="ECO:0007669"/>
    <property type="project" value="InterPro"/>
</dbReference>
<dbReference type="InterPro" id="IPR014710">
    <property type="entry name" value="RmlC-like_jellyroll"/>
</dbReference>
<dbReference type="AlphaFoldDB" id="A0A2U1CP52"/>
<sequence length="186" mass="21602">MSTASALNKMIVTSGFEMPNLDFEAVMQHLTETGKRTHQLWLTPDSLAFVARGREYRSEFHLNPSYEIQYSLKGDLNLHYRTPEGKEEIAYVPEGSVLFQPPLVPHSPRFAPDSFQFVIERARLPGEIDRFHWYCPNCDHFLHEESYVVAHYTNDPVGRAYENFYNSEEFRTCDKCGHVMPAPERL</sequence>
<accession>A0A2U1CP52</accession>
<keyword evidence="7" id="KW-0408">Iron</keyword>
<evidence type="ECO:0000256" key="3">
    <source>
        <dbReference type="ARBA" id="ARBA00022642"/>
    </source>
</evidence>
<dbReference type="PANTHER" id="PTHR15497">
    <property type="entry name" value="3-HYDROXYANTHRANILATE 3,4-DIOXYGENASE"/>
    <property type="match status" value="1"/>
</dbReference>
<dbReference type="InterPro" id="IPR011051">
    <property type="entry name" value="RmlC_Cupin_sf"/>
</dbReference>